<feature type="transmembrane region" description="Helical" evidence="1">
    <location>
        <begin position="9"/>
        <end position="26"/>
    </location>
</feature>
<evidence type="ECO:0000259" key="2">
    <source>
        <dbReference type="Pfam" id="PF07435"/>
    </source>
</evidence>
<keyword evidence="1" id="KW-1133">Transmembrane helix</keyword>
<dbReference type="Proteomes" id="UP000255326">
    <property type="component" value="Unassembled WGS sequence"/>
</dbReference>
<dbReference type="Gene3D" id="3.10.450.310">
    <property type="match status" value="1"/>
</dbReference>
<proteinExistence type="predicted"/>
<protein>
    <submittedName>
        <fullName evidence="3">Regulatory protein YycH of two-component signal transduction system YycFG</fullName>
    </submittedName>
</protein>
<dbReference type="OrthoDB" id="2382185at2"/>
<sequence>MRYETIKSILLTVLVITSIVLTWNLWTYQPELEVANPDNLFREVTISDKKETSSLIKPSKIFFHQNDAHYGTFNGVEVSRVVEEMKKWTFYDFRNITSSVTRAELLDIQHSNGKVQILFPDEVPITLYKGALKFEEAKIPSVTFNEIVINLSNIQKESVVYFISNEPNSYKVYECNIRANYLTNFQNTFAHAAPDKYTSYFPYDINDHQTIYLPKTRIDLTMLRYYMTEIDVNKFKNALFSDPSDVRKSQLANLEEFTDGSSLMRVNKLTNYFSYINPAEESNLTDSPHELIQKSIDFINGHAGWTDQYHYFSLNSDTSMVSFLLYKNGLPVFNDDGMSEITEYWGKDEIYKYMRPYFTLDVSLPWALKVTLPNGYEVLDYLENHPDIKPKLLQDFTIGYKLSRDPQNPQTVVLEPSWYYMDSGSWIRLSINDAGGTSGGLE</sequence>
<name>A0A370GAV3_9BACI</name>
<feature type="domain" description="Regulatory protein YycH" evidence="2">
    <location>
        <begin position="4"/>
        <end position="432"/>
    </location>
</feature>
<dbReference type="Gene3D" id="3.30.310.160">
    <property type="entry name" value="YycH protein, domain 2"/>
    <property type="match status" value="1"/>
</dbReference>
<organism evidence="3 4">
    <name type="scientific">Falsibacillus pallidus</name>
    <dbReference type="NCBI Taxonomy" id="493781"/>
    <lineage>
        <taxon>Bacteria</taxon>
        <taxon>Bacillati</taxon>
        <taxon>Bacillota</taxon>
        <taxon>Bacilli</taxon>
        <taxon>Bacillales</taxon>
        <taxon>Bacillaceae</taxon>
        <taxon>Falsibacillus</taxon>
    </lineage>
</organism>
<keyword evidence="1" id="KW-0472">Membrane</keyword>
<dbReference type="AlphaFoldDB" id="A0A370GAV3"/>
<dbReference type="InterPro" id="IPR042274">
    <property type="entry name" value="YycH/YycI_2"/>
</dbReference>
<keyword evidence="4" id="KW-1185">Reference proteome</keyword>
<dbReference type="InterPro" id="IPR009996">
    <property type="entry name" value="YycH"/>
</dbReference>
<evidence type="ECO:0000313" key="4">
    <source>
        <dbReference type="Proteomes" id="UP000255326"/>
    </source>
</evidence>
<accession>A0A370GAV3</accession>
<comment type="caution">
    <text evidence="3">The sequence shown here is derived from an EMBL/GenBank/DDBJ whole genome shotgun (WGS) entry which is preliminary data.</text>
</comment>
<dbReference type="RefSeq" id="WP_114746422.1">
    <property type="nucleotide sequence ID" value="NZ_QQAY01000011.1"/>
</dbReference>
<reference evidence="3 4" key="1">
    <citation type="submission" date="2018-07" db="EMBL/GenBank/DDBJ databases">
        <title>Genomic Encyclopedia of Type Strains, Phase IV (KMG-IV): sequencing the most valuable type-strain genomes for metagenomic binning, comparative biology and taxonomic classification.</title>
        <authorList>
            <person name="Goeker M."/>
        </authorList>
    </citation>
    <scope>NUCLEOTIDE SEQUENCE [LARGE SCALE GENOMIC DNA]</scope>
    <source>
        <strain evidence="3 4">DSM 25281</strain>
    </source>
</reference>
<keyword evidence="1" id="KW-0812">Transmembrane</keyword>
<evidence type="ECO:0000256" key="1">
    <source>
        <dbReference type="SAM" id="Phobius"/>
    </source>
</evidence>
<dbReference type="EMBL" id="QQAY01000011">
    <property type="protein sequence ID" value="RDI40898.1"/>
    <property type="molecule type" value="Genomic_DNA"/>
</dbReference>
<gene>
    <name evidence="3" type="ORF">DFR59_11141</name>
</gene>
<dbReference type="CDD" id="cd15787">
    <property type="entry name" value="YycH_N"/>
    <property type="match status" value="1"/>
</dbReference>
<dbReference type="Pfam" id="PF07435">
    <property type="entry name" value="YycH"/>
    <property type="match status" value="1"/>
</dbReference>
<evidence type="ECO:0000313" key="3">
    <source>
        <dbReference type="EMBL" id="RDI40898.1"/>
    </source>
</evidence>